<dbReference type="PANTHER" id="PTHR48475">
    <property type="entry name" value="RIBONUCLEASE H"/>
    <property type="match status" value="1"/>
</dbReference>
<dbReference type="PANTHER" id="PTHR48475:SF1">
    <property type="entry name" value="RNASE H TYPE-1 DOMAIN-CONTAINING PROTEIN"/>
    <property type="match status" value="1"/>
</dbReference>
<organism evidence="1">
    <name type="scientific">Vitis vinifera</name>
    <name type="common">Grape</name>
    <dbReference type="NCBI Taxonomy" id="29760"/>
    <lineage>
        <taxon>Eukaryota</taxon>
        <taxon>Viridiplantae</taxon>
        <taxon>Streptophyta</taxon>
        <taxon>Embryophyta</taxon>
        <taxon>Tracheophyta</taxon>
        <taxon>Spermatophyta</taxon>
        <taxon>Magnoliopsida</taxon>
        <taxon>eudicotyledons</taxon>
        <taxon>Gunneridae</taxon>
        <taxon>Pentapetalae</taxon>
        <taxon>rosids</taxon>
        <taxon>Vitales</taxon>
        <taxon>Vitaceae</taxon>
        <taxon>Viteae</taxon>
        <taxon>Vitis</taxon>
    </lineage>
</organism>
<name>A5BRB6_VITVI</name>
<proteinExistence type="predicted"/>
<reference evidence="1" key="1">
    <citation type="journal article" date="2007" name="PLoS ONE">
        <title>The first genome sequence of an elite grapevine cultivar (Pinot noir Vitis vinifera L.): coping with a highly heterozygous genome.</title>
        <authorList>
            <person name="Velasco R."/>
            <person name="Zharkikh A."/>
            <person name="Troggio M."/>
            <person name="Cartwright D.A."/>
            <person name="Cestaro A."/>
            <person name="Pruss D."/>
            <person name="Pindo M."/>
            <person name="FitzGerald L.M."/>
            <person name="Vezzulli S."/>
            <person name="Reid J."/>
            <person name="Malacarne G."/>
            <person name="Iliev D."/>
            <person name="Coppola G."/>
            <person name="Wardell B."/>
            <person name="Micheletti D."/>
            <person name="Macalma T."/>
            <person name="Facci M."/>
            <person name="Mitchell J.T."/>
            <person name="Perazzolli M."/>
            <person name="Eldredge G."/>
            <person name="Gatto P."/>
            <person name="Oyzerski R."/>
            <person name="Moretto M."/>
            <person name="Gutin N."/>
            <person name="Stefanini M."/>
            <person name="Chen Y."/>
            <person name="Segala C."/>
            <person name="Davenport C."/>
            <person name="Dematte L."/>
            <person name="Mraz A."/>
            <person name="Battilana J."/>
            <person name="Stormo K."/>
            <person name="Costa F."/>
            <person name="Tao Q."/>
            <person name="Si-Ammour A."/>
            <person name="Harkins T."/>
            <person name="Lackey A."/>
            <person name="Perbost C."/>
            <person name="Taillon B."/>
            <person name="Stella A."/>
            <person name="Solovyev V."/>
            <person name="Fawcett J.A."/>
            <person name="Sterck L."/>
            <person name="Vandepoele K."/>
            <person name="Grando S.M."/>
            <person name="Toppo S."/>
            <person name="Moser C."/>
            <person name="Lanchbury J."/>
            <person name="Bogden R."/>
            <person name="Skolnick M."/>
            <person name="Sgaramella V."/>
            <person name="Bhatnagar S.K."/>
            <person name="Fontana P."/>
            <person name="Gutin A."/>
            <person name="Van de Peer Y."/>
            <person name="Salamini F."/>
            <person name="Viola R."/>
        </authorList>
    </citation>
    <scope>NUCLEOTIDE SEQUENCE</scope>
</reference>
<dbReference type="EMBL" id="AM468260">
    <property type="protein sequence ID" value="CAN63758.1"/>
    <property type="molecule type" value="Genomic_DNA"/>
</dbReference>
<gene>
    <name evidence="1" type="ORF">VITISV_013849</name>
</gene>
<protein>
    <recommendedName>
        <fullName evidence="2">Reverse transcriptase domain-containing protein</fullName>
    </recommendedName>
</protein>
<sequence>MTTLHGSTPSLWRYAEGCILTGGSIDTFNLGLTSWVRVRGRLIRVSDQLDQIYMDSQVVIVYQFAIAMASIQEAIASLGQRMDGQICYRPGCDVHECRVLLPEGIWMELLRIVMRAPCHQGEGSLHLAHADGPPCDTRQSSFHPGRNSVRPTFHFLRIFHIRRLTPDGRGGPFNFPSQTCPDPLIAFTRQSNFEDFSSEDERLGSSFLGVKKAGCLMEGVGGLEALYGIEEDIATRLWPESSLSNSKGKRPTNIQRLADISAISATRPRPPRHYQTVGHTSGVYYPLSPHVMTHSGRIVWATRPTTRPFGGTDSSKEAGAIPFSFHQKVKFTHDGEFVTTIDHDTHFGLGFTPSEDDVRYMARLRRDRVRAQLFGIPFDYPVCSYTFNLVDVRGSEIQPRIEEIGVEDISMTIATPSPDRASLFSLCFLDETTDYGVVIEPIVMIDGIAEGDQIVPALEIPAFVIPTIDMYEGTVGLVKGASDSMDPPLSFDFLSGFATHSAYVFDDSVMDLSIYEYSFVSCDDVLLLAPYSPTSQILDIDDEIAQHDSDERATLTVGNVEIVDFSIANQPRELKIGSPLSTDERASHLEALKRFFQRIKKYKLRLNPKKCIFSVSFGKLHGYMVSERGIEVDPNKIRAILDIPIPNTEKDVKGFLGRLPRSSGHLASSKRSSGGFFIKESGENAFSHEPLAISHDGEKWKVHQLHFRLSGAFRMTVRKFHMTVRKFRMATRRLRHYMTEYLLHLSSRLDPLRYLFDRLTLDGRLMRWLVLLTEFDIQYVSQKSIKGNIFAYHLASLPTIKSRLVDDDFPKEEFVAMTRLSSWRMYFDGATNHSGYGIGVLLPYHAYLELLIEKFEELKYIHLPRAHIQFADTLATLASTVDIPTNVIVRPLLIKTRSAPTYCYLIDKTEVQDDLPWFHDIHQFLRSGTYPEAATAKDQRALRQLTTRFMICGETLYRRSTDGMLLLCLCRVPANRVMREVHAGVCGPHMGGHMLTQWAQAQFDQLNLLDERRLRVADHIHACQRKMARAFKKRVRPRPLQKGDLVLRILRGLIGDPREKFGPSWSGPYVIRELTPEEAAWLTNLDGNQFLDPTNMD</sequence>
<evidence type="ECO:0000313" key="1">
    <source>
        <dbReference type="EMBL" id="CAN63758.1"/>
    </source>
</evidence>
<dbReference type="InterPro" id="IPR043128">
    <property type="entry name" value="Rev_trsase/Diguanyl_cyclase"/>
</dbReference>
<dbReference type="Gene3D" id="3.30.70.270">
    <property type="match status" value="1"/>
</dbReference>
<accession>A5BRB6</accession>
<dbReference type="SUPFAM" id="SSF56672">
    <property type="entry name" value="DNA/RNA polymerases"/>
    <property type="match status" value="1"/>
</dbReference>
<dbReference type="AlphaFoldDB" id="A5BRB6"/>
<evidence type="ECO:0008006" key="2">
    <source>
        <dbReference type="Google" id="ProtNLM"/>
    </source>
</evidence>
<dbReference type="InterPro" id="IPR043502">
    <property type="entry name" value="DNA/RNA_pol_sf"/>
</dbReference>